<feature type="domain" description="GmrSD restriction endonucleases N-terminal" evidence="1">
    <location>
        <begin position="207"/>
        <end position="430"/>
    </location>
</feature>
<organism evidence="2 3">
    <name type="scientific">Candidatus Hepatoplasma crinochetorum Av</name>
    <dbReference type="NCBI Taxonomy" id="1427984"/>
    <lineage>
        <taxon>Bacteria</taxon>
        <taxon>Bacillati</taxon>
        <taxon>Mycoplasmatota</taxon>
        <taxon>Mollicutes</taxon>
        <taxon>Candidatus Hepatoplasmataceae</taxon>
        <taxon>Candidatus Hepatoplasma</taxon>
    </lineage>
</organism>
<keyword evidence="3" id="KW-1185">Reference proteome</keyword>
<accession>W8GRS0</accession>
<dbReference type="PANTHER" id="PTHR35149:SF1">
    <property type="entry name" value="DUF5655 DOMAIN-CONTAINING PROTEIN"/>
    <property type="match status" value="1"/>
</dbReference>
<dbReference type="RefSeq" id="WP_025208427.1">
    <property type="nucleotide sequence ID" value="NZ_CP006932.1"/>
</dbReference>
<dbReference type="HOGENOM" id="CLU_344151_0_0_14"/>
<dbReference type="AlphaFoldDB" id="W8GRS0"/>
<dbReference type="OrthoDB" id="9798761at2"/>
<dbReference type="Proteomes" id="UP000019450">
    <property type="component" value="Chromosome"/>
</dbReference>
<dbReference type="EMBL" id="CP006932">
    <property type="protein sequence ID" value="AHK22130.1"/>
    <property type="molecule type" value="Genomic_DNA"/>
</dbReference>
<dbReference type="KEGG" id="hcr:X271_00007"/>
<gene>
    <name evidence="2" type="ORF">X271_00007</name>
</gene>
<sequence>MFKTSNFNKFDDYLNINNPKYNIDSGAIYILNESINRIEEYVSQIEEEILKNEGNIAKSLRDFLENFLEHFIPEKIKINNLYRDFDYQKYFNFQSSYEKITELDDWNIINKDIKDALYFIKNISNNSSHSKNQKNNFEINKSKIVMCLDYIYNILYWFYDLNSSRDFKSDRYYKPNEKEPKADIKIKQIFYHEPYKTIVINDDKILNVLFDEGKKFFIPIYQRNFSWTTSEIDELFLDLEKRIIDQKNHFFGLVTLSNTNNFRKSANKKIYLLKIVDGQQRFTTIALFVKALYINYLKELKHEDKIDNKLAKFINNKNLPIDRFDDKKSIEAFRIIWEKDKKLLKSNKNYLKGNNIYEIYKYLLKKISDFKKPKNEEESIIGNLDKLYQSLKKLVIGINWTKDYDEFELFESINSKGVLLTNFNIFKNYIISLVSNQEEDQIGEIGLIFNDDKSKQITTLFDYYIVEKLNLWLGNNKEKDFEKITNNFFNSYINFYSNSKTNEKRLFSQFKSLFSNQLKQKYNKIDNFSLQEFENILKDLSVFLNTYLFLNIGTYQIWSKSSILSDYYKYFYSLAGTSFVNILIPYLISEENIVFSDKGAIIRIKNPSEFIDILKFIQNWRIRLGAVNSKENYGIKILNFSKKFNQILEINKKNGLLIEPFLNLLKKAISNEDNLLKFPDDQKFYNVLANEPIYNAQILKDIIFKIVHQNNYSIDEQKFSKYDVYPIVEKEAKKRSEEWNRFLQKFNNITEESCLRLGNYFFHKINKLIKKNEKDSFDSLIKNIEYDNFTINNNSNFEILALKDLKNYYGKNINDYFIERSKYFAIKAKEIFK</sequence>
<proteinExistence type="predicted"/>
<dbReference type="PANTHER" id="PTHR35149">
    <property type="entry name" value="SLL5132 PROTEIN"/>
    <property type="match status" value="1"/>
</dbReference>
<dbReference type="InterPro" id="IPR004919">
    <property type="entry name" value="GmrSD_N"/>
</dbReference>
<protein>
    <recommendedName>
        <fullName evidence="1">GmrSD restriction endonucleases N-terminal domain-containing protein</fullName>
    </recommendedName>
</protein>
<evidence type="ECO:0000313" key="3">
    <source>
        <dbReference type="Proteomes" id="UP000019450"/>
    </source>
</evidence>
<name>W8GRS0_9MOLU</name>
<evidence type="ECO:0000259" key="1">
    <source>
        <dbReference type="Pfam" id="PF03235"/>
    </source>
</evidence>
<dbReference type="eggNOG" id="COG1479">
    <property type="taxonomic scope" value="Bacteria"/>
</dbReference>
<reference evidence="2 3" key="1">
    <citation type="journal article" date="2014" name="Genome Biol. Evol.">
        <title>Phylogenomics of "Candidatus Hepatoplasma crinochetorum," a Lineage of Mollicutes Associated with Noninsect Arthropods.</title>
        <authorList>
            <person name="Leclercq S."/>
            <person name="Dittmer J."/>
            <person name="Bouchon D."/>
            <person name="Cordaux R."/>
        </authorList>
    </citation>
    <scope>NUCLEOTIDE SEQUENCE [LARGE SCALE GENOMIC DNA]</scope>
    <source>
        <strain evidence="2 3">Av</strain>
    </source>
</reference>
<dbReference type="STRING" id="1427984.X271_00007"/>
<dbReference type="Pfam" id="PF03235">
    <property type="entry name" value="GmrSD_N"/>
    <property type="match status" value="1"/>
</dbReference>
<evidence type="ECO:0000313" key="2">
    <source>
        <dbReference type="EMBL" id="AHK22130.1"/>
    </source>
</evidence>